<keyword evidence="9" id="KW-0547">Nucleotide-binding</keyword>
<feature type="region of interest" description="Disordered" evidence="13">
    <location>
        <begin position="302"/>
        <end position="341"/>
    </location>
</feature>
<evidence type="ECO:0000313" key="17">
    <source>
        <dbReference type="Proteomes" id="UP000472372"/>
    </source>
</evidence>
<evidence type="ECO:0000256" key="9">
    <source>
        <dbReference type="ARBA" id="ARBA00022741"/>
    </source>
</evidence>
<evidence type="ECO:0000256" key="13">
    <source>
        <dbReference type="SAM" id="MobiDB-lite"/>
    </source>
</evidence>
<evidence type="ECO:0000256" key="12">
    <source>
        <dbReference type="ARBA" id="ARBA00032480"/>
    </source>
</evidence>
<dbReference type="Proteomes" id="UP000472372">
    <property type="component" value="Chromosome 12"/>
</dbReference>
<organism evidence="16 17">
    <name type="scientific">Pyrenophora teres f. teres</name>
    <dbReference type="NCBI Taxonomy" id="97479"/>
    <lineage>
        <taxon>Eukaryota</taxon>
        <taxon>Fungi</taxon>
        <taxon>Dikarya</taxon>
        <taxon>Ascomycota</taxon>
        <taxon>Pezizomycotina</taxon>
        <taxon>Dothideomycetes</taxon>
        <taxon>Pleosporomycetidae</taxon>
        <taxon>Pleosporales</taxon>
        <taxon>Pleosporineae</taxon>
        <taxon>Pleosporaceae</taxon>
        <taxon>Pyrenophora</taxon>
    </lineage>
</organism>
<comment type="cofactor">
    <cofactor evidence="1">
        <name>Mg(2+)</name>
        <dbReference type="ChEBI" id="CHEBI:18420"/>
    </cofactor>
</comment>
<evidence type="ECO:0000259" key="14">
    <source>
        <dbReference type="Pfam" id="PF04446"/>
    </source>
</evidence>
<dbReference type="Pfam" id="PF04446">
    <property type="entry name" value="Thg1"/>
    <property type="match status" value="2"/>
</dbReference>
<keyword evidence="11" id="KW-0342">GTP-binding</keyword>
<dbReference type="GO" id="GO:0000287">
    <property type="term" value="F:magnesium ion binding"/>
    <property type="evidence" value="ECO:0007669"/>
    <property type="project" value="InterPro"/>
</dbReference>
<evidence type="ECO:0000256" key="7">
    <source>
        <dbReference type="ARBA" id="ARBA00022695"/>
    </source>
</evidence>
<evidence type="ECO:0000256" key="8">
    <source>
        <dbReference type="ARBA" id="ARBA00022723"/>
    </source>
</evidence>
<feature type="region of interest" description="Disordered" evidence="13">
    <location>
        <begin position="652"/>
        <end position="745"/>
    </location>
</feature>
<evidence type="ECO:0000256" key="1">
    <source>
        <dbReference type="ARBA" id="ARBA00001946"/>
    </source>
</evidence>
<keyword evidence="7 16" id="KW-0548">Nucleotidyltransferase</keyword>
<name>A0A6S6WI63_9PLEO</name>
<feature type="compositionally biased region" description="Polar residues" evidence="13">
    <location>
        <begin position="652"/>
        <end position="678"/>
    </location>
</feature>
<dbReference type="AlphaFoldDB" id="A0A6S6WI63"/>
<proteinExistence type="inferred from homology"/>
<evidence type="ECO:0000256" key="3">
    <source>
        <dbReference type="ARBA" id="ARBA00012511"/>
    </source>
</evidence>
<dbReference type="Pfam" id="PF14413">
    <property type="entry name" value="Thg1C"/>
    <property type="match status" value="1"/>
</dbReference>
<protein>
    <recommendedName>
        <fullName evidence="4">tRNA(His) guanylyltransferase</fullName>
        <ecNumber evidence="3">2.7.7.79</ecNumber>
    </recommendedName>
    <alternativeName>
        <fullName evidence="12">tRNA-histidine guanylyltransferase</fullName>
    </alternativeName>
</protein>
<dbReference type="PANTHER" id="PTHR12729:SF6">
    <property type="entry name" value="TRNA(HIS) GUANYLYLTRANSFERASE-RELATED"/>
    <property type="match status" value="1"/>
</dbReference>
<dbReference type="InterPro" id="IPR038469">
    <property type="entry name" value="tRNAHis_GuaTrfase_Thg1_sf"/>
</dbReference>
<feature type="compositionally biased region" description="Polar residues" evidence="13">
    <location>
        <begin position="512"/>
        <end position="522"/>
    </location>
</feature>
<feature type="region of interest" description="Disordered" evidence="13">
    <location>
        <begin position="440"/>
        <end position="610"/>
    </location>
</feature>
<dbReference type="InterPro" id="IPR024956">
    <property type="entry name" value="tRNAHis_GuaTrfase_cat"/>
</dbReference>
<dbReference type="GO" id="GO:0008193">
    <property type="term" value="F:tRNA guanylyltransferase activity"/>
    <property type="evidence" value="ECO:0007669"/>
    <property type="project" value="UniProtKB-EC"/>
</dbReference>
<dbReference type="InterPro" id="IPR025845">
    <property type="entry name" value="Thg1_C_dom"/>
</dbReference>
<accession>A0A6S6WI63</accession>
<evidence type="ECO:0000256" key="4">
    <source>
        <dbReference type="ARBA" id="ARBA00015443"/>
    </source>
</evidence>
<gene>
    <name evidence="16" type="ORF">PTTW11_11204</name>
</gene>
<evidence type="ECO:0000256" key="2">
    <source>
        <dbReference type="ARBA" id="ARBA00010113"/>
    </source>
</evidence>
<dbReference type="EMBL" id="HG992988">
    <property type="protein sequence ID" value="CAE7219678.1"/>
    <property type="molecule type" value="Genomic_DNA"/>
</dbReference>
<sequence>MANSKYEYVRRFEKDDDLLENTWIVVRIDGRGFSKFTAKYEFVKPNDKNGLDVMNAAAKAVMKELPDLVMAFGNSDEFRYDRQFPTIRFFIGESRVSRQNAVTGRTPEPDRGLPFVFHKDCALFDRRASKLTTTIVSTFTAYYVYSWSIYFPDKPLTPPLPSFDGRAVLYPSDDNLRDYLSWRQVDCHINNLYNTTFWTLVQKGGMGAREAEQRLKGTVSSEKNEILFKEFGINYNNEPDCFKKGTVLYRDFFPKPRAIKSEKESATPKPTVQIGFPLAPIASLAPPQEQTHKSSRSVERAIPYLPDQKNLVQSSDTPRKTFLSETSTPSPPPSPKMISRAAFPNPLRCNPSNSDLNSYMSSSMPISAPSTATWYNKPSTNGKQHLPSLTPLPLSPPTLKPSRKTPQPLNVSPDMPQNDFPADYPIAGYRHYTTTSASRGFSHSASASMGTVSDAQQVTQPRLKQRSPSQPTLPTYFASSATHPVGPPSIPLRISSIPANSKPRKLSLPVHRSNTTLRATRNSYDDDDVSPHDTISTPTRRISPPLQKNKALPSPPMSAEEENRTREKVIASSPRQETTKYATTPNVGDSSPPRRASESSNRAYTIWPDGSMSHPGLAELHAISSPTSSSPTSATLQYPHASPDMQALTSAAATGPKSQPYPTTQPFPSSNANVPSQTRLKETVRPASSTKTPRSSDGAREQKTDTNSGMEKRSKHHHAAELSATGAPVQMSRTQKDKDRKKRSKAAVLMEHVDVIKDEFWEKRPWILSGKTA</sequence>
<dbReference type="Gene3D" id="3.30.70.3000">
    <property type="match status" value="2"/>
</dbReference>
<evidence type="ECO:0000256" key="6">
    <source>
        <dbReference type="ARBA" id="ARBA00022694"/>
    </source>
</evidence>
<dbReference type="InterPro" id="IPR007537">
    <property type="entry name" value="tRNAHis_GuaTrfase_Thg1"/>
</dbReference>
<feature type="compositionally biased region" description="Polar residues" evidence="13">
    <location>
        <begin position="573"/>
        <end position="589"/>
    </location>
</feature>
<evidence type="ECO:0000313" key="16">
    <source>
        <dbReference type="EMBL" id="CAE7219678.1"/>
    </source>
</evidence>
<feature type="domain" description="tRNAHis guanylyltransferase catalytic" evidence="14">
    <location>
        <begin position="115"/>
        <end position="171"/>
    </location>
</feature>
<feature type="compositionally biased region" description="Polar residues" evidence="13">
    <location>
        <begin position="440"/>
        <end position="482"/>
    </location>
</feature>
<feature type="compositionally biased region" description="Polar residues" evidence="13">
    <location>
        <begin position="686"/>
        <end position="695"/>
    </location>
</feature>
<feature type="domain" description="tRNAHis guanylyltransferase catalytic" evidence="14">
    <location>
        <begin position="6"/>
        <end position="78"/>
    </location>
</feature>
<dbReference type="EC" id="2.7.7.79" evidence="3"/>
<dbReference type="GO" id="GO:0005525">
    <property type="term" value="F:GTP binding"/>
    <property type="evidence" value="ECO:0007669"/>
    <property type="project" value="UniProtKB-KW"/>
</dbReference>
<feature type="region of interest" description="Disordered" evidence="13">
    <location>
        <begin position="375"/>
        <end position="417"/>
    </location>
</feature>
<comment type="similarity">
    <text evidence="2">Belongs to the tRNA(His) guanylyltransferase family.</text>
</comment>
<keyword evidence="5" id="KW-0808">Transferase</keyword>
<dbReference type="GO" id="GO:0006400">
    <property type="term" value="P:tRNA modification"/>
    <property type="evidence" value="ECO:0007669"/>
    <property type="project" value="InterPro"/>
</dbReference>
<evidence type="ECO:0000259" key="15">
    <source>
        <dbReference type="Pfam" id="PF14413"/>
    </source>
</evidence>
<feature type="domain" description="Thg1 C-terminal" evidence="15">
    <location>
        <begin position="175"/>
        <end position="260"/>
    </location>
</feature>
<reference evidence="16" key="1">
    <citation type="submission" date="2021-02" db="EMBL/GenBank/DDBJ databases">
        <authorList>
            <person name="Syme A R."/>
            <person name="Syme A R."/>
            <person name="Moolhuijzen P."/>
        </authorList>
    </citation>
    <scope>NUCLEOTIDE SEQUENCE</scope>
    <source>
        <strain evidence="16">W1-1</strain>
    </source>
</reference>
<evidence type="ECO:0000256" key="5">
    <source>
        <dbReference type="ARBA" id="ARBA00022679"/>
    </source>
</evidence>
<keyword evidence="6" id="KW-0819">tRNA processing</keyword>
<keyword evidence="8" id="KW-0479">Metal-binding</keyword>
<keyword evidence="10" id="KW-0460">Magnesium</keyword>
<evidence type="ECO:0000256" key="11">
    <source>
        <dbReference type="ARBA" id="ARBA00023134"/>
    </source>
</evidence>
<dbReference type="PANTHER" id="PTHR12729">
    <property type="entry name" value="TRNA(HIS) GUANYLYLTRANSFERASE-RELATED"/>
    <property type="match status" value="1"/>
</dbReference>
<evidence type="ECO:0000256" key="10">
    <source>
        <dbReference type="ARBA" id="ARBA00022842"/>
    </source>
</evidence>